<organism evidence="12 13">
    <name type="scientific">Lachancea lanzarotensis</name>
    <dbReference type="NCBI Taxonomy" id="1245769"/>
    <lineage>
        <taxon>Eukaryota</taxon>
        <taxon>Fungi</taxon>
        <taxon>Dikarya</taxon>
        <taxon>Ascomycota</taxon>
        <taxon>Saccharomycotina</taxon>
        <taxon>Saccharomycetes</taxon>
        <taxon>Saccharomycetales</taxon>
        <taxon>Saccharomycetaceae</taxon>
        <taxon>Lachancea</taxon>
    </lineage>
</organism>
<evidence type="ECO:0000256" key="1">
    <source>
        <dbReference type="ARBA" id="ARBA00004123"/>
    </source>
</evidence>
<dbReference type="GO" id="GO:0000730">
    <property type="term" value="P:DNA recombinase assembly"/>
    <property type="evidence" value="ECO:0007669"/>
    <property type="project" value="TreeGrafter"/>
</dbReference>
<dbReference type="GeneID" id="34686781"/>
<dbReference type="Gene3D" id="3.40.50.300">
    <property type="entry name" value="P-loop containing nucleotide triphosphate hydrolases"/>
    <property type="match status" value="1"/>
</dbReference>
<dbReference type="InterPro" id="IPR013632">
    <property type="entry name" value="Rad51_C"/>
</dbReference>
<dbReference type="InterPro" id="IPR020587">
    <property type="entry name" value="RecA_monomer-monomer_interface"/>
</dbReference>
<accession>A0A0C7MZP0</accession>
<dbReference type="GO" id="GO:0140664">
    <property type="term" value="F:ATP-dependent DNA damage sensor activity"/>
    <property type="evidence" value="ECO:0007669"/>
    <property type="project" value="InterPro"/>
</dbReference>
<feature type="domain" description="RecA family profile 1" evidence="10">
    <location>
        <begin position="91"/>
        <end position="262"/>
    </location>
</feature>
<reference evidence="12 13" key="1">
    <citation type="submission" date="2014-12" db="EMBL/GenBank/DDBJ databases">
        <authorList>
            <person name="Neuveglise Cecile"/>
        </authorList>
    </citation>
    <scope>NUCLEOTIDE SEQUENCE [LARGE SCALE GENOMIC DNA]</scope>
    <source>
        <strain evidence="12 13">CBS 12615</strain>
    </source>
</reference>
<evidence type="ECO:0000259" key="10">
    <source>
        <dbReference type="PROSITE" id="PS50162"/>
    </source>
</evidence>
<evidence type="ECO:0000256" key="6">
    <source>
        <dbReference type="ARBA" id="ARBA00023242"/>
    </source>
</evidence>
<dbReference type="GO" id="GO:0003697">
    <property type="term" value="F:single-stranded DNA binding"/>
    <property type="evidence" value="ECO:0007669"/>
    <property type="project" value="EnsemblFungi"/>
</dbReference>
<dbReference type="GO" id="GO:0042030">
    <property type="term" value="F:ATPase inhibitor activity"/>
    <property type="evidence" value="ECO:0007669"/>
    <property type="project" value="EnsemblFungi"/>
</dbReference>
<dbReference type="PIRSF" id="PIRSF005856">
    <property type="entry name" value="Rad51"/>
    <property type="match status" value="1"/>
</dbReference>
<dbReference type="GO" id="GO:0003690">
    <property type="term" value="F:double-stranded DNA binding"/>
    <property type="evidence" value="ECO:0007669"/>
    <property type="project" value="EnsemblFungi"/>
</dbReference>
<dbReference type="InterPro" id="IPR027417">
    <property type="entry name" value="P-loop_NTPase"/>
</dbReference>
<dbReference type="Pfam" id="PF08423">
    <property type="entry name" value="Rad51"/>
    <property type="match status" value="1"/>
</dbReference>
<keyword evidence="4 9" id="KW-0067">ATP-binding</keyword>
<evidence type="ECO:0000256" key="2">
    <source>
        <dbReference type="ARBA" id="ARBA00008897"/>
    </source>
</evidence>
<evidence type="ECO:0000313" key="12">
    <source>
        <dbReference type="EMBL" id="CEP63282.1"/>
    </source>
</evidence>
<name>A0A0C7MZP0_9SACH</name>
<dbReference type="GO" id="GO:0000709">
    <property type="term" value="P:meiotic joint molecule formation"/>
    <property type="evidence" value="ECO:0007669"/>
    <property type="project" value="EnsemblFungi"/>
</dbReference>
<keyword evidence="8" id="KW-0131">Cell cycle</keyword>
<feature type="domain" description="RecA family profile 2" evidence="11">
    <location>
        <begin position="269"/>
        <end position="333"/>
    </location>
</feature>
<dbReference type="CDD" id="cd19514">
    <property type="entry name" value="DMC1"/>
    <property type="match status" value="1"/>
</dbReference>
<comment type="subcellular location">
    <subcellularLocation>
        <location evidence="1">Nucleus</location>
    </subcellularLocation>
</comment>
<dbReference type="Proteomes" id="UP000054304">
    <property type="component" value="Unassembled WGS sequence"/>
</dbReference>
<dbReference type="AlphaFoldDB" id="A0A0C7MZP0"/>
<dbReference type="FunFam" id="1.10.150.20:FF:000056">
    <property type="entry name" value="Meiotic recombination protein DMC1"/>
    <property type="match status" value="1"/>
</dbReference>
<dbReference type="GO" id="GO:0006312">
    <property type="term" value="P:mitotic recombination"/>
    <property type="evidence" value="ECO:0007669"/>
    <property type="project" value="TreeGrafter"/>
</dbReference>
<dbReference type="RefSeq" id="XP_022629503.1">
    <property type="nucleotide sequence ID" value="XM_022771615.1"/>
</dbReference>
<keyword evidence="7" id="KW-0469">Meiosis</keyword>
<dbReference type="OrthoDB" id="10251254at2759"/>
<gene>
    <name evidence="12" type="ORF">LALA0_S07e06590g</name>
</gene>
<dbReference type="SUPFAM" id="SSF52540">
    <property type="entry name" value="P-loop containing nucleoside triphosphate hydrolases"/>
    <property type="match status" value="1"/>
</dbReference>
<dbReference type="GO" id="GO:0000794">
    <property type="term" value="C:condensed nuclear chromosome"/>
    <property type="evidence" value="ECO:0007669"/>
    <property type="project" value="EnsemblFungi"/>
</dbReference>
<dbReference type="InterPro" id="IPR016467">
    <property type="entry name" value="DNA_recomb/repair_RecA-like"/>
</dbReference>
<comment type="similarity">
    <text evidence="2">Belongs to the RecA family. DMC1 subfamily.</text>
</comment>
<dbReference type="GO" id="GO:0000150">
    <property type="term" value="F:DNA strand exchange activity"/>
    <property type="evidence" value="ECO:0007669"/>
    <property type="project" value="EnsemblFungi"/>
</dbReference>
<dbReference type="HOGENOM" id="CLU_041732_0_0_1"/>
<evidence type="ECO:0000313" key="13">
    <source>
        <dbReference type="Proteomes" id="UP000054304"/>
    </source>
</evidence>
<evidence type="ECO:0000256" key="3">
    <source>
        <dbReference type="ARBA" id="ARBA00022741"/>
    </source>
</evidence>
<dbReference type="GO" id="GO:0042148">
    <property type="term" value="P:DNA strand invasion"/>
    <property type="evidence" value="ECO:0007669"/>
    <property type="project" value="TreeGrafter"/>
</dbReference>
<dbReference type="PROSITE" id="PS50163">
    <property type="entry name" value="RECA_3"/>
    <property type="match status" value="1"/>
</dbReference>
<evidence type="ECO:0000256" key="7">
    <source>
        <dbReference type="ARBA" id="ARBA00023254"/>
    </source>
</evidence>
<dbReference type="NCBIfam" id="NF003301">
    <property type="entry name" value="PRK04301.1"/>
    <property type="match status" value="1"/>
</dbReference>
<evidence type="ECO:0000256" key="5">
    <source>
        <dbReference type="ARBA" id="ARBA00023125"/>
    </source>
</evidence>
<dbReference type="InterPro" id="IPR011940">
    <property type="entry name" value="Dmc1"/>
</dbReference>
<dbReference type="PANTHER" id="PTHR22942:SF30">
    <property type="entry name" value="MEIOTIC RECOMBINATION PROTEIN DMC1_LIM15 HOMOLOG"/>
    <property type="match status" value="1"/>
</dbReference>
<dbReference type="STRING" id="1245769.A0A0C7MZP0"/>
<dbReference type="NCBIfam" id="TIGR02238">
    <property type="entry name" value="recomb_DMC1"/>
    <property type="match status" value="1"/>
</dbReference>
<dbReference type="PANTHER" id="PTHR22942">
    <property type="entry name" value="RECA/RAD51/RADA DNA STRAND-PAIRING FAMILY MEMBER"/>
    <property type="match status" value="1"/>
</dbReference>
<evidence type="ECO:0000259" key="11">
    <source>
        <dbReference type="PROSITE" id="PS50163"/>
    </source>
</evidence>
<keyword evidence="5" id="KW-0238">DNA-binding</keyword>
<dbReference type="InterPro" id="IPR020588">
    <property type="entry name" value="RecA_ATP-bd"/>
</dbReference>
<dbReference type="GO" id="GO:0005524">
    <property type="term" value="F:ATP binding"/>
    <property type="evidence" value="ECO:0007669"/>
    <property type="project" value="UniProtKB-KW"/>
</dbReference>
<proteinExistence type="inferred from homology"/>
<keyword evidence="6" id="KW-0539">Nucleus</keyword>
<evidence type="ECO:0000256" key="9">
    <source>
        <dbReference type="RuleBase" id="RU003422"/>
    </source>
</evidence>
<dbReference type="SUPFAM" id="SSF47794">
    <property type="entry name" value="Rad51 N-terminal domain-like"/>
    <property type="match status" value="1"/>
</dbReference>
<keyword evidence="3 9" id="KW-0547">Nucleotide-binding</keyword>
<dbReference type="FunFam" id="3.40.50.300:FF:000239">
    <property type="entry name" value="Meiotic recombination protein DMC1"/>
    <property type="match status" value="1"/>
</dbReference>
<dbReference type="PROSITE" id="PS50162">
    <property type="entry name" value="RECA_2"/>
    <property type="match status" value="1"/>
</dbReference>
<sequence length="333" mass="36431">MSTLTETEATGPSSIINVDELQNYGINASDLQKLKGAGIYSVNTVLSTTRRNLLKIKGLSEVKVEKVKEAAGKIIQVGFIPATIQADIRRRVFGISTGSKQLDSVLGGGVMTMSITEVFGEFRCGKTQMSHTLCVTAQLPRELGGGEGKVAYIDTEGTFRPERIKQIAERYELDPEACLENVSYARALNSEHQMELTEQLGAELSSGEYRLLIVDSIMANFRVDYCGRGELNERQQKLNQHLSRLNRIAEEYNVAVFMTNQVQSDPGASALFAGADGRKPVGGHVLAHASATRILLRKGRGDERVAKLQDSPDMPERECVYTIGEQGITDSSD</sequence>
<dbReference type="Gene3D" id="1.10.150.20">
    <property type="entry name" value="5' to 3' exonuclease, C-terminal subdomain"/>
    <property type="match status" value="1"/>
</dbReference>
<dbReference type="InterPro" id="IPR010995">
    <property type="entry name" value="DNA_repair_Rad51/TF_NusA_a-hlx"/>
</dbReference>
<keyword evidence="13" id="KW-1185">Reference proteome</keyword>
<dbReference type="EMBL" id="LN736366">
    <property type="protein sequence ID" value="CEP63282.1"/>
    <property type="molecule type" value="Genomic_DNA"/>
</dbReference>
<dbReference type="SMART" id="SM00382">
    <property type="entry name" value="AAA"/>
    <property type="match status" value="1"/>
</dbReference>
<dbReference type="GO" id="GO:0007130">
    <property type="term" value="P:synaptonemal complex assembly"/>
    <property type="evidence" value="ECO:0007669"/>
    <property type="project" value="EnsemblFungi"/>
</dbReference>
<evidence type="ECO:0000256" key="8">
    <source>
        <dbReference type="ARBA" id="ARBA00023306"/>
    </source>
</evidence>
<dbReference type="InterPro" id="IPR003593">
    <property type="entry name" value="AAA+_ATPase"/>
</dbReference>
<evidence type="ECO:0000256" key="4">
    <source>
        <dbReference type="ARBA" id="ARBA00022840"/>
    </source>
</evidence>
<protein>
    <submittedName>
        <fullName evidence="12">LALA0S07e06590g1_1</fullName>
    </submittedName>
</protein>